<feature type="domain" description="YjiS-like" evidence="1">
    <location>
        <begin position="19"/>
        <end position="50"/>
    </location>
</feature>
<sequence>MDHEHFRKRDKAAMGLAGFAAALRARRTARLLGDLSDRQLKDIGLSRSDIGRVIRER</sequence>
<dbReference type="InterPro" id="IPR009506">
    <property type="entry name" value="YjiS-like"/>
</dbReference>
<reference evidence="2" key="1">
    <citation type="submission" date="2020-09" db="EMBL/GenBank/DDBJ databases">
        <title>Rhizobia associated with sainfoin plants.</title>
        <authorList>
            <person name="Asharfi S."/>
            <person name="Kuzmanovic N."/>
            <person name="Bunk B."/>
            <person name="Sproeer C."/>
            <person name="Becker M."/>
            <person name="Thuenen T."/>
        </authorList>
    </citation>
    <scope>NUCLEOTIDE SEQUENCE</scope>
    <source>
        <strain evidence="2">OM4</strain>
    </source>
</reference>
<evidence type="ECO:0000313" key="3">
    <source>
        <dbReference type="Proteomes" id="UP001058098"/>
    </source>
</evidence>
<dbReference type="Proteomes" id="UP001058098">
    <property type="component" value="Chromosome"/>
</dbReference>
<evidence type="ECO:0000313" key="2">
    <source>
        <dbReference type="EMBL" id="UVC19079.1"/>
    </source>
</evidence>
<evidence type="ECO:0000259" key="1">
    <source>
        <dbReference type="Pfam" id="PF06568"/>
    </source>
</evidence>
<proteinExistence type="predicted"/>
<protein>
    <submittedName>
        <fullName evidence="2">DUF1127 domain-containing protein</fullName>
    </submittedName>
</protein>
<accession>A0ABY5R9M0</accession>
<gene>
    <name evidence="2" type="ORF">IHQ72_21725</name>
</gene>
<dbReference type="Pfam" id="PF06568">
    <property type="entry name" value="YjiS-like"/>
    <property type="match status" value="1"/>
</dbReference>
<dbReference type="EMBL" id="CP062229">
    <property type="protein sequence ID" value="UVC19079.1"/>
    <property type="molecule type" value="Genomic_DNA"/>
</dbReference>
<keyword evidence="3" id="KW-1185">Reference proteome</keyword>
<organism evidence="2 3">
    <name type="scientific">Mesorhizobium onobrychidis</name>
    <dbReference type="NCBI Taxonomy" id="2775404"/>
    <lineage>
        <taxon>Bacteria</taxon>
        <taxon>Pseudomonadati</taxon>
        <taxon>Pseudomonadota</taxon>
        <taxon>Alphaproteobacteria</taxon>
        <taxon>Hyphomicrobiales</taxon>
        <taxon>Phyllobacteriaceae</taxon>
        <taxon>Mesorhizobium</taxon>
    </lineage>
</organism>
<name>A0ABY5R9M0_9HYPH</name>